<keyword evidence="4" id="KW-0274">FAD</keyword>
<dbReference type="InterPro" id="IPR050346">
    <property type="entry name" value="FMO-like"/>
</dbReference>
<protein>
    <submittedName>
        <fullName evidence="8">NAD(P)-binding domain-containing protein</fullName>
    </submittedName>
</protein>
<dbReference type="Pfam" id="PF00743">
    <property type="entry name" value="FMO-like"/>
    <property type="match status" value="2"/>
</dbReference>
<keyword evidence="7" id="KW-0472">Membrane</keyword>
<dbReference type="SUPFAM" id="SSF51905">
    <property type="entry name" value="FAD/NAD(P)-binding domain"/>
    <property type="match status" value="2"/>
</dbReference>
<dbReference type="RefSeq" id="WP_283759210.1">
    <property type="nucleotide sequence ID" value="NZ_JAQOSQ010000016.1"/>
</dbReference>
<dbReference type="Gene3D" id="3.50.50.60">
    <property type="entry name" value="FAD/NAD(P)-binding domain"/>
    <property type="match status" value="2"/>
</dbReference>
<evidence type="ECO:0000256" key="7">
    <source>
        <dbReference type="SAM" id="Phobius"/>
    </source>
</evidence>
<dbReference type="InterPro" id="IPR000960">
    <property type="entry name" value="Flavin_mOase"/>
</dbReference>
<evidence type="ECO:0000256" key="5">
    <source>
        <dbReference type="ARBA" id="ARBA00022857"/>
    </source>
</evidence>
<evidence type="ECO:0000256" key="6">
    <source>
        <dbReference type="ARBA" id="ARBA00023002"/>
    </source>
</evidence>
<comment type="similarity">
    <text evidence="2">Belongs to the FAD-binding monooxygenase family.</text>
</comment>
<sequence>MKDTLETKRALVIGAGLSGLVAAKELLDVGIKDITIVEKDPDLGGVWGKYCWKSATLTSSKWMTEFGSYPIPNEYPDFLKPEQMMDYLRSFVSHFGLEDRMRFGVEVQEIALNSDGTYRVTTNGETDGNYDFVIVSTGLHGKPSIRSVPGLDNFKGTVMHGNSYNDPGQFKGKRVLCMGLGESGVGINSEISSVADRTIVSASAYVGAIRVFPYSSKPFDQIQFWPIGRLMKDYQEVLTVQLSWITRLPEPLRSFYKNFHPILRAFPNEWVPKAYIPDYWAAKYWPKPNSTFGDMSGNLTRPGSPPDDILYLVKTGQIIPKGRVKEFDENGVSFSDGTREEVDIVVANTGYKAPVAAMKFPNDWEYCHKTLYKGCFHPDMPNLAFVGLVRPTIGSIPAMAEMQARLVAQQFSGQFELPETEALRALIKKEADAHARKSPQMNDRWPHIYFFDQWMEEMAELIGCQPKLSQHLGSWKKLQAYLFGAPMPLRFRQYGPGSVADGCERYIDRVDKLYGEPPMSYVQLYITSMVFYPHVLALAIGAICFFAIHLSAALSIGLAGLFWIAYMTSDVFRFLLSLPTQVITQQWLEDMLPWSNADLKSMSLLLSAGEKIDYQNPPVFENDAIAKT</sequence>
<evidence type="ECO:0000256" key="2">
    <source>
        <dbReference type="ARBA" id="ARBA00010139"/>
    </source>
</evidence>
<dbReference type="PRINTS" id="PR00370">
    <property type="entry name" value="FMOXYGENASE"/>
</dbReference>
<evidence type="ECO:0000256" key="1">
    <source>
        <dbReference type="ARBA" id="ARBA00009183"/>
    </source>
</evidence>
<comment type="caution">
    <text evidence="8">The sequence shown here is derived from an EMBL/GenBank/DDBJ whole genome shotgun (WGS) entry which is preliminary data.</text>
</comment>
<gene>
    <name evidence="8" type="ORF">PMH09_15315</name>
</gene>
<dbReference type="EMBL" id="JAQOSQ010000016">
    <property type="protein sequence ID" value="MDJ1184555.1"/>
    <property type="molecule type" value="Genomic_DNA"/>
</dbReference>
<feature type="transmembrane region" description="Helical" evidence="7">
    <location>
        <begin position="535"/>
        <end position="566"/>
    </location>
</feature>
<keyword evidence="7" id="KW-0812">Transmembrane</keyword>
<organism evidence="8 9">
    <name type="scientific">Roseofilum casamattae BLCC-M143</name>
    <dbReference type="NCBI Taxonomy" id="3022442"/>
    <lineage>
        <taxon>Bacteria</taxon>
        <taxon>Bacillati</taxon>
        <taxon>Cyanobacteriota</taxon>
        <taxon>Cyanophyceae</taxon>
        <taxon>Desertifilales</taxon>
        <taxon>Desertifilaceae</taxon>
        <taxon>Roseofilum</taxon>
        <taxon>Roseofilum casamattae</taxon>
    </lineage>
</organism>
<keyword evidence="3" id="KW-0285">Flavoprotein</keyword>
<dbReference type="Proteomes" id="UP001232992">
    <property type="component" value="Unassembled WGS sequence"/>
</dbReference>
<keyword evidence="6" id="KW-0560">Oxidoreductase</keyword>
<proteinExistence type="inferred from homology"/>
<evidence type="ECO:0000313" key="8">
    <source>
        <dbReference type="EMBL" id="MDJ1184555.1"/>
    </source>
</evidence>
<accession>A0ABT7BZD4</accession>
<keyword evidence="7" id="KW-1133">Transmembrane helix</keyword>
<dbReference type="InterPro" id="IPR020946">
    <property type="entry name" value="Flavin_mOase-like"/>
</dbReference>
<evidence type="ECO:0000256" key="3">
    <source>
        <dbReference type="ARBA" id="ARBA00022630"/>
    </source>
</evidence>
<dbReference type="PANTHER" id="PTHR23023">
    <property type="entry name" value="DIMETHYLANILINE MONOOXYGENASE"/>
    <property type="match status" value="1"/>
</dbReference>
<reference evidence="8 9" key="1">
    <citation type="submission" date="2023-01" db="EMBL/GenBank/DDBJ databases">
        <title>Novel diversity within Roseofilum (Cyanobacteria; Desertifilaceae) from marine benthic mats with descriptions of four novel species.</title>
        <authorList>
            <person name="Wang Y."/>
            <person name="Berthold D.E."/>
            <person name="Hu J."/>
            <person name="Lefler F.W."/>
            <person name="Laughinghouse H.D. IV."/>
        </authorList>
    </citation>
    <scope>NUCLEOTIDE SEQUENCE [LARGE SCALE GENOMIC DNA]</scope>
    <source>
        <strain evidence="8 9">BLCC-M143</strain>
    </source>
</reference>
<name>A0ABT7BZD4_9CYAN</name>
<evidence type="ECO:0000313" key="9">
    <source>
        <dbReference type="Proteomes" id="UP001232992"/>
    </source>
</evidence>
<evidence type="ECO:0000256" key="4">
    <source>
        <dbReference type="ARBA" id="ARBA00022827"/>
    </source>
</evidence>
<keyword evidence="5" id="KW-0521">NADP</keyword>
<comment type="similarity">
    <text evidence="1">Belongs to the FMO family.</text>
</comment>
<dbReference type="InterPro" id="IPR036188">
    <property type="entry name" value="FAD/NAD-bd_sf"/>
</dbReference>
<keyword evidence="9" id="KW-1185">Reference proteome</keyword>